<evidence type="ECO:0000259" key="2">
    <source>
        <dbReference type="PROSITE" id="PS50930"/>
    </source>
</evidence>
<dbReference type="PANTHER" id="PTHR37299:SF4">
    <property type="entry name" value="TRANSCRIPTIONAL REGULATOR"/>
    <property type="match status" value="1"/>
</dbReference>
<sequence>MKIRIEIDENLTEEEVIIRSSSLNDQVQKVQKALSEISRQEQRIVFYKEETEYYLMLTDILFFETDGKAIHAHTADDIYKIRHRLYELEEILPGYFMRVSKSTILNTKSIYAINRSVSTSCVVQFKETHKQVYVSRYYYKPLRNRLEEKR</sequence>
<proteinExistence type="predicted"/>
<dbReference type="GO" id="GO:0000156">
    <property type="term" value="F:phosphorelay response regulator activity"/>
    <property type="evidence" value="ECO:0007669"/>
    <property type="project" value="InterPro"/>
</dbReference>
<dbReference type="PANTHER" id="PTHR37299">
    <property type="entry name" value="TRANSCRIPTIONAL REGULATOR-RELATED"/>
    <property type="match status" value="1"/>
</dbReference>
<evidence type="ECO:0000313" key="3">
    <source>
        <dbReference type="EMBL" id="CUP03379.1"/>
    </source>
</evidence>
<dbReference type="Pfam" id="PF04397">
    <property type="entry name" value="LytTR"/>
    <property type="match status" value="1"/>
</dbReference>
<dbReference type="RefSeq" id="WP_050642112.1">
    <property type="nucleotide sequence ID" value="NZ_CABKUE010000009.1"/>
</dbReference>
<organism evidence="3 4">
    <name type="scientific">Faecalicatena contorta</name>
    <dbReference type="NCBI Taxonomy" id="39482"/>
    <lineage>
        <taxon>Bacteria</taxon>
        <taxon>Bacillati</taxon>
        <taxon>Bacillota</taxon>
        <taxon>Clostridia</taxon>
        <taxon>Lachnospirales</taxon>
        <taxon>Lachnospiraceae</taxon>
        <taxon>Faecalicatena</taxon>
    </lineage>
</organism>
<evidence type="ECO:0000313" key="4">
    <source>
        <dbReference type="Proteomes" id="UP000095544"/>
    </source>
</evidence>
<feature type="coiled-coil region" evidence="1">
    <location>
        <begin position="20"/>
        <end position="50"/>
    </location>
</feature>
<dbReference type="AlphaFoldDB" id="A0A174K283"/>
<dbReference type="EMBL" id="CYZU01000051">
    <property type="protein sequence ID" value="CUP03379.1"/>
    <property type="molecule type" value="Genomic_DNA"/>
</dbReference>
<dbReference type="SMART" id="SM00850">
    <property type="entry name" value="LytTR"/>
    <property type="match status" value="1"/>
</dbReference>
<dbReference type="OrthoDB" id="9808614at2"/>
<dbReference type="Proteomes" id="UP000095544">
    <property type="component" value="Unassembled WGS sequence"/>
</dbReference>
<gene>
    <name evidence="3" type="ORF">ERS852491_04064</name>
</gene>
<dbReference type="GO" id="GO:0003677">
    <property type="term" value="F:DNA binding"/>
    <property type="evidence" value="ECO:0007669"/>
    <property type="project" value="InterPro"/>
</dbReference>
<dbReference type="PROSITE" id="PS50930">
    <property type="entry name" value="HTH_LYTTR"/>
    <property type="match status" value="1"/>
</dbReference>
<name>A0A174K283_9FIRM</name>
<dbReference type="STRING" id="39482.ERS852491_04064"/>
<dbReference type="InterPro" id="IPR007492">
    <property type="entry name" value="LytTR_DNA-bd_dom"/>
</dbReference>
<reference evidence="3 4" key="1">
    <citation type="submission" date="2015-09" db="EMBL/GenBank/DDBJ databases">
        <authorList>
            <consortium name="Pathogen Informatics"/>
        </authorList>
    </citation>
    <scope>NUCLEOTIDE SEQUENCE [LARGE SCALE GENOMIC DNA]</scope>
    <source>
        <strain evidence="3 4">2789STDY5834876</strain>
    </source>
</reference>
<keyword evidence="1" id="KW-0175">Coiled coil</keyword>
<dbReference type="InterPro" id="IPR046947">
    <property type="entry name" value="LytR-like"/>
</dbReference>
<feature type="domain" description="HTH LytTR-type" evidence="2">
    <location>
        <begin position="44"/>
        <end position="148"/>
    </location>
</feature>
<dbReference type="Gene3D" id="2.40.50.1020">
    <property type="entry name" value="LytTr DNA-binding domain"/>
    <property type="match status" value="1"/>
</dbReference>
<evidence type="ECO:0000256" key="1">
    <source>
        <dbReference type="SAM" id="Coils"/>
    </source>
</evidence>
<accession>A0A174K283</accession>
<protein>
    <submittedName>
        <fullName evidence="3">Response regulator of the LytR/AlgR family</fullName>
    </submittedName>
</protein>